<name>A0A7U4JA12_9SPHN</name>
<dbReference type="PROSITE" id="PS00629">
    <property type="entry name" value="IMP_1"/>
    <property type="match status" value="1"/>
</dbReference>
<reference evidence="6 7" key="2">
    <citation type="submission" date="2015-02" db="EMBL/GenBank/DDBJ databases">
        <title>The complete genome of Sphingomonas hengshuiensis sp. WHSC-8 isolated from soil of Hengshui Lake.</title>
        <authorList>
            <person name="Wei S."/>
            <person name="Guo J."/>
            <person name="Su C."/>
            <person name="Wu R."/>
            <person name="Zhang Z."/>
            <person name="Liang K."/>
            <person name="Li H."/>
            <person name="Wang T."/>
            <person name="Liu H."/>
            <person name="Zhang C."/>
            <person name="Li Z."/>
            <person name="Wang Q."/>
            <person name="Meng J."/>
        </authorList>
    </citation>
    <scope>NUCLEOTIDE SEQUENCE [LARGE SCALE GENOMIC DNA]</scope>
    <source>
        <strain evidence="6 7">WHSC-8</strain>
    </source>
</reference>
<dbReference type="Proteomes" id="UP000032300">
    <property type="component" value="Chromosome"/>
</dbReference>
<dbReference type="EMBL" id="CP010836">
    <property type="protein sequence ID" value="AJP73015.1"/>
    <property type="molecule type" value="Genomic_DNA"/>
</dbReference>
<evidence type="ECO:0000256" key="5">
    <source>
        <dbReference type="PIRSR" id="PIRSR600760-2"/>
    </source>
</evidence>
<dbReference type="GO" id="GO:0046854">
    <property type="term" value="P:phosphatidylinositol phosphate biosynthetic process"/>
    <property type="evidence" value="ECO:0007669"/>
    <property type="project" value="InterPro"/>
</dbReference>
<dbReference type="PANTHER" id="PTHR20854:SF4">
    <property type="entry name" value="INOSITOL-1-MONOPHOSPHATASE-RELATED"/>
    <property type="match status" value="1"/>
</dbReference>
<evidence type="ECO:0000313" key="7">
    <source>
        <dbReference type="Proteomes" id="UP000032300"/>
    </source>
</evidence>
<feature type="binding site" evidence="5">
    <location>
        <position position="85"/>
    </location>
    <ligand>
        <name>Mg(2+)</name>
        <dbReference type="ChEBI" id="CHEBI:18420"/>
        <label>1</label>
        <note>catalytic</note>
    </ligand>
</feature>
<dbReference type="Gene3D" id="3.30.540.10">
    <property type="entry name" value="Fructose-1,6-Bisphosphatase, subunit A, domain 1"/>
    <property type="match status" value="1"/>
</dbReference>
<feature type="binding site" evidence="5">
    <location>
        <position position="198"/>
    </location>
    <ligand>
        <name>Mg(2+)</name>
        <dbReference type="ChEBI" id="CHEBI:18420"/>
        <label>1</label>
        <note>catalytic</note>
    </ligand>
</feature>
<dbReference type="CDD" id="cd01638">
    <property type="entry name" value="CysQ"/>
    <property type="match status" value="1"/>
</dbReference>
<evidence type="ECO:0000256" key="3">
    <source>
        <dbReference type="ARBA" id="ARBA00022801"/>
    </source>
</evidence>
<dbReference type="PANTHER" id="PTHR20854">
    <property type="entry name" value="INOSITOL MONOPHOSPHATASE"/>
    <property type="match status" value="1"/>
</dbReference>
<protein>
    <submittedName>
        <fullName evidence="6">Inositol monophosphatase</fullName>
    </submittedName>
</protein>
<feature type="binding site" evidence="5">
    <location>
        <position position="83"/>
    </location>
    <ligand>
        <name>Mg(2+)</name>
        <dbReference type="ChEBI" id="CHEBI:18420"/>
        <label>1</label>
        <note>catalytic</note>
    </ligand>
</feature>
<keyword evidence="3" id="KW-0378">Hydrolase</keyword>
<dbReference type="Gene3D" id="3.40.190.80">
    <property type="match status" value="1"/>
</dbReference>
<evidence type="ECO:0000256" key="2">
    <source>
        <dbReference type="ARBA" id="ARBA00022723"/>
    </source>
</evidence>
<organism evidence="6 7">
    <name type="scientific">Sphingomonas hengshuiensis</name>
    <dbReference type="NCBI Taxonomy" id="1609977"/>
    <lineage>
        <taxon>Bacteria</taxon>
        <taxon>Pseudomonadati</taxon>
        <taxon>Pseudomonadota</taxon>
        <taxon>Alphaproteobacteria</taxon>
        <taxon>Sphingomonadales</taxon>
        <taxon>Sphingomonadaceae</taxon>
        <taxon>Sphingomonas</taxon>
    </lineage>
</organism>
<dbReference type="GO" id="GO:0007165">
    <property type="term" value="P:signal transduction"/>
    <property type="evidence" value="ECO:0007669"/>
    <property type="project" value="TreeGrafter"/>
</dbReference>
<reference evidence="6 7" key="1">
    <citation type="journal article" date="2015" name="Int. J. Syst. Evol. Microbiol.">
        <title>Sphingomonas hengshuiensis sp. nov., isolated from lake wetland.</title>
        <authorList>
            <person name="Wei S."/>
            <person name="Wang T."/>
            <person name="Liu H."/>
            <person name="Zhang C."/>
            <person name="Guo J."/>
            <person name="Wang Q."/>
            <person name="Liang K."/>
            <person name="Zhang Z."/>
        </authorList>
    </citation>
    <scope>NUCLEOTIDE SEQUENCE [LARGE SCALE GENOMIC DNA]</scope>
    <source>
        <strain evidence="6 7">WHSC-8</strain>
    </source>
</reference>
<dbReference type="SUPFAM" id="SSF56655">
    <property type="entry name" value="Carbohydrate phosphatase"/>
    <property type="match status" value="1"/>
</dbReference>
<dbReference type="PRINTS" id="PR00377">
    <property type="entry name" value="IMPHPHTASES"/>
</dbReference>
<evidence type="ECO:0000256" key="4">
    <source>
        <dbReference type="ARBA" id="ARBA00022842"/>
    </source>
</evidence>
<dbReference type="GO" id="GO:0008934">
    <property type="term" value="F:inositol monophosphate 1-phosphatase activity"/>
    <property type="evidence" value="ECO:0007669"/>
    <property type="project" value="TreeGrafter"/>
</dbReference>
<keyword evidence="4 5" id="KW-0460">Magnesium</keyword>
<dbReference type="GO" id="GO:0006020">
    <property type="term" value="P:inositol metabolic process"/>
    <property type="evidence" value="ECO:0007669"/>
    <property type="project" value="TreeGrafter"/>
</dbReference>
<sequence>MTDLAAEVAAIAADAGALAMRQWHTDFRRWEKSPGNPVCAVDLEVDAMLRERLSALVPDAGWLSEETIDNADRLAGDRVWVVDPIDGTRDYLRQRPGWAVSVALVEHGQPVIGVLDAPARGEVWLARAGQGAWRNGERLRVAARDTLAGARVPADALPQVDADLVTVEKPNSIALRIAMVAAGDADLLATIRWGNEWDIAAAVLLAREAGAAVTDAFGGALRFNTPNGEAFGVLATAPGIHAAAVERLAERARAGVKR</sequence>
<accession>A0A7U4JA12</accession>
<dbReference type="InterPro" id="IPR000760">
    <property type="entry name" value="Inositol_monophosphatase-like"/>
</dbReference>
<keyword evidence="2 5" id="KW-0479">Metal-binding</keyword>
<evidence type="ECO:0000256" key="1">
    <source>
        <dbReference type="ARBA" id="ARBA00009759"/>
    </source>
</evidence>
<evidence type="ECO:0000313" key="6">
    <source>
        <dbReference type="EMBL" id="AJP73015.1"/>
    </source>
</evidence>
<dbReference type="AlphaFoldDB" id="A0A7U4JA12"/>
<dbReference type="GO" id="GO:0046872">
    <property type="term" value="F:metal ion binding"/>
    <property type="evidence" value="ECO:0007669"/>
    <property type="project" value="UniProtKB-KW"/>
</dbReference>
<comment type="similarity">
    <text evidence="1">Belongs to the inositol monophosphatase superfamily.</text>
</comment>
<keyword evidence="7" id="KW-1185">Reference proteome</keyword>
<dbReference type="OrthoDB" id="9785695at2"/>
<dbReference type="InterPro" id="IPR020583">
    <property type="entry name" value="Inositol_monoP_metal-BS"/>
</dbReference>
<dbReference type="PROSITE" id="PS00630">
    <property type="entry name" value="IMP_2"/>
    <property type="match status" value="1"/>
</dbReference>
<dbReference type="Pfam" id="PF00459">
    <property type="entry name" value="Inositol_P"/>
    <property type="match status" value="1"/>
</dbReference>
<feature type="binding site" evidence="5">
    <location>
        <position position="86"/>
    </location>
    <ligand>
        <name>Mg(2+)</name>
        <dbReference type="ChEBI" id="CHEBI:18420"/>
        <label>1</label>
        <note>catalytic</note>
    </ligand>
</feature>
<feature type="binding site" evidence="5">
    <location>
        <position position="65"/>
    </location>
    <ligand>
        <name>Mg(2+)</name>
        <dbReference type="ChEBI" id="CHEBI:18420"/>
        <label>1</label>
        <note>catalytic</note>
    </ligand>
</feature>
<comment type="cofactor">
    <cofactor evidence="5">
        <name>Mg(2+)</name>
        <dbReference type="ChEBI" id="CHEBI:18420"/>
    </cofactor>
</comment>
<dbReference type="InterPro" id="IPR020550">
    <property type="entry name" value="Inositol_monophosphatase_CS"/>
</dbReference>
<gene>
    <name evidence="6" type="ORF">TS85_16245</name>
</gene>
<dbReference type="KEGG" id="sphi:TS85_16245"/>
<proteinExistence type="inferred from homology"/>